<reference evidence="1 2" key="1">
    <citation type="submission" date="2023-12" db="EMBL/GenBank/DDBJ databases">
        <title>the genome sequence of Hyalangium sp. s54d21.</title>
        <authorList>
            <person name="Zhang X."/>
        </authorList>
    </citation>
    <scope>NUCLEOTIDE SEQUENCE [LARGE SCALE GENOMIC DNA]</scope>
    <source>
        <strain evidence="2">s54d21</strain>
    </source>
</reference>
<evidence type="ECO:0008006" key="3">
    <source>
        <dbReference type="Google" id="ProtNLM"/>
    </source>
</evidence>
<evidence type="ECO:0000313" key="1">
    <source>
        <dbReference type="EMBL" id="MDY7230095.1"/>
    </source>
</evidence>
<evidence type="ECO:0000313" key="2">
    <source>
        <dbReference type="Proteomes" id="UP001291309"/>
    </source>
</evidence>
<sequence>MSQVNLEGREIANERLVLDSGAIYFLGPNLTLRNCALVLKVSARSLIIPQADFIDCTIDIPKELKNFRWEHASLKGCRFTGRMSGNDFGRWPWSEKAYGSIEGCDLTAAHLDACRFLGCDASTMRFPSWPYFTLLDPVRRYRELRAAAWPGDIGSIVVESFAEWPASSMAITYSALELAKRRGTTPEAIRAVLEELDGVKY</sequence>
<dbReference type="Proteomes" id="UP001291309">
    <property type="component" value="Unassembled WGS sequence"/>
</dbReference>
<protein>
    <recommendedName>
        <fullName evidence="3">Pentapeptide repeat-containing protein</fullName>
    </recommendedName>
</protein>
<accession>A0ABU5HDB3</accession>
<gene>
    <name evidence="1" type="ORF">SYV04_27115</name>
</gene>
<dbReference type="EMBL" id="JAXIVS010000010">
    <property type="protein sequence ID" value="MDY7230095.1"/>
    <property type="molecule type" value="Genomic_DNA"/>
</dbReference>
<dbReference type="RefSeq" id="WP_321548819.1">
    <property type="nucleotide sequence ID" value="NZ_JAXIVS010000010.1"/>
</dbReference>
<name>A0ABU5HDB3_9BACT</name>
<organism evidence="1 2">
    <name type="scientific">Hyalangium rubrum</name>
    <dbReference type="NCBI Taxonomy" id="3103134"/>
    <lineage>
        <taxon>Bacteria</taxon>
        <taxon>Pseudomonadati</taxon>
        <taxon>Myxococcota</taxon>
        <taxon>Myxococcia</taxon>
        <taxon>Myxococcales</taxon>
        <taxon>Cystobacterineae</taxon>
        <taxon>Archangiaceae</taxon>
        <taxon>Hyalangium</taxon>
    </lineage>
</organism>
<proteinExistence type="predicted"/>
<keyword evidence="2" id="KW-1185">Reference proteome</keyword>
<comment type="caution">
    <text evidence="1">The sequence shown here is derived from an EMBL/GenBank/DDBJ whole genome shotgun (WGS) entry which is preliminary data.</text>
</comment>